<protein>
    <submittedName>
        <fullName evidence="4">LysM peptidoglycan-binding domain-containing protein</fullName>
    </submittedName>
</protein>
<comment type="caution">
    <text evidence="4">The sequence shown here is derived from an EMBL/GenBank/DDBJ whole genome shotgun (WGS) entry which is preliminary data.</text>
</comment>
<dbReference type="CDD" id="cd16894">
    <property type="entry name" value="MltD-like"/>
    <property type="match status" value="1"/>
</dbReference>
<dbReference type="PANTHER" id="PTHR33734">
    <property type="entry name" value="LYSM DOMAIN-CONTAINING GPI-ANCHORED PROTEIN 2"/>
    <property type="match status" value="1"/>
</dbReference>
<name>A0ABR6VRY1_9BACT</name>
<feature type="domain" description="LysM" evidence="3">
    <location>
        <begin position="377"/>
        <end position="421"/>
    </location>
</feature>
<dbReference type="Pfam" id="PF01476">
    <property type="entry name" value="LysM"/>
    <property type="match status" value="4"/>
</dbReference>
<evidence type="ECO:0000256" key="1">
    <source>
        <dbReference type="SAM" id="MobiDB-lite"/>
    </source>
</evidence>
<evidence type="ECO:0000313" key="5">
    <source>
        <dbReference type="Proteomes" id="UP000659698"/>
    </source>
</evidence>
<feature type="region of interest" description="Disordered" evidence="1">
    <location>
        <begin position="450"/>
        <end position="478"/>
    </location>
</feature>
<feature type="region of interest" description="Disordered" evidence="1">
    <location>
        <begin position="495"/>
        <end position="521"/>
    </location>
</feature>
<dbReference type="Gene3D" id="1.10.530.10">
    <property type="match status" value="1"/>
</dbReference>
<evidence type="ECO:0000313" key="4">
    <source>
        <dbReference type="EMBL" id="MBC3539953.1"/>
    </source>
</evidence>
<dbReference type="InterPro" id="IPR008258">
    <property type="entry name" value="Transglycosylase_SLT_dom_1"/>
</dbReference>
<dbReference type="InterPro" id="IPR036779">
    <property type="entry name" value="LysM_dom_sf"/>
</dbReference>
<dbReference type="Gene3D" id="3.10.350.10">
    <property type="entry name" value="LysM domain"/>
    <property type="match status" value="3"/>
</dbReference>
<feature type="chain" id="PRO_5046264496" evidence="2">
    <location>
        <begin position="20"/>
        <end position="755"/>
    </location>
</feature>
<dbReference type="InterPro" id="IPR018392">
    <property type="entry name" value="LysM"/>
</dbReference>
<feature type="domain" description="LysM" evidence="3">
    <location>
        <begin position="322"/>
        <end position="366"/>
    </location>
</feature>
<evidence type="ECO:0000259" key="3">
    <source>
        <dbReference type="PROSITE" id="PS51782"/>
    </source>
</evidence>
<feature type="compositionally biased region" description="Low complexity" evidence="1">
    <location>
        <begin position="450"/>
        <end position="467"/>
    </location>
</feature>
<dbReference type="PANTHER" id="PTHR33734:SF22">
    <property type="entry name" value="MEMBRANE-BOUND LYTIC MUREIN TRANSGLYCOSYLASE D"/>
    <property type="match status" value="1"/>
</dbReference>
<organism evidence="4 5">
    <name type="scientific">Rufibacter sediminis</name>
    <dbReference type="NCBI Taxonomy" id="2762756"/>
    <lineage>
        <taxon>Bacteria</taxon>
        <taxon>Pseudomonadati</taxon>
        <taxon>Bacteroidota</taxon>
        <taxon>Cytophagia</taxon>
        <taxon>Cytophagales</taxon>
        <taxon>Hymenobacteraceae</taxon>
        <taxon>Rufibacter</taxon>
    </lineage>
</organism>
<accession>A0ABR6VRY1</accession>
<proteinExistence type="predicted"/>
<keyword evidence="2" id="KW-0732">Signal</keyword>
<feature type="domain" description="LysM" evidence="3">
    <location>
        <begin position="550"/>
        <end position="594"/>
    </location>
</feature>
<dbReference type="PROSITE" id="PS51782">
    <property type="entry name" value="LYSM"/>
    <property type="match status" value="5"/>
</dbReference>
<dbReference type="SMART" id="SM00257">
    <property type="entry name" value="LysM"/>
    <property type="match status" value="5"/>
</dbReference>
<dbReference type="Proteomes" id="UP000659698">
    <property type="component" value="Unassembled WGS sequence"/>
</dbReference>
<dbReference type="SUPFAM" id="SSF53955">
    <property type="entry name" value="Lysozyme-like"/>
    <property type="match status" value="1"/>
</dbReference>
<dbReference type="Pfam" id="PF01464">
    <property type="entry name" value="SLT"/>
    <property type="match status" value="1"/>
</dbReference>
<reference evidence="4 5" key="1">
    <citation type="journal article" date="2019" name="Int. J. Syst. Evol. Microbiol.">
        <title>Rufibacter sediminis sp. nov., isolated from freshwater lake sediment.</title>
        <authorList>
            <person name="Qu J.H."/>
            <person name="Zhang L.J."/>
            <person name="Fu Y.H."/>
            <person name="Li H.F."/>
        </authorList>
    </citation>
    <scope>NUCLEOTIDE SEQUENCE [LARGE SCALE GENOMIC DNA]</scope>
    <source>
        <strain evidence="4 5">H-1</strain>
    </source>
</reference>
<feature type="domain" description="LysM" evidence="3">
    <location>
        <begin position="638"/>
        <end position="681"/>
    </location>
</feature>
<dbReference type="EMBL" id="JACOAF010000022">
    <property type="protein sequence ID" value="MBC3539953.1"/>
    <property type="molecule type" value="Genomic_DNA"/>
</dbReference>
<sequence length="755" mass="80793">MKKSLSLLLLSLLCLVAQAQSPVVPNNIYFADIHLQIQESARTEIQKVVDALTKHPGYFQKKVELADAYFPFVEQTLKQEGVPADFKYLVLQESGLVSDAVSTSNAVGFWQFKEASATELGVRVNSQVDERKHIIESSRGAAKYMLRSNAYYKNWFNTLLSYYQGLNGTKALTKTSDIGAKKMEVTNQTNKYLLTFLAHKVAYENAIGKNPNPTITLQPVKAVPGQTLTEIAMAAQADAAEVERYNKWLMASTVPSDKEYTVMIPYVSGASRPVLASAGPVRKSGATTPTRAIANRSQTNASGLKGFIQTIKAKLNNTYVPASIVAQPGDNKDMLALQGNISTSKFLRVNDMKIGDEVVPGKTYYLQGKRAKAKDTEFHVAQRGETMQDISQKYAMKLNKLYSKNRMQKSETLEPGRVMWLQETRPTSIPVEIRPLEDEAPAATEVLAQAPATQPAAATPVASTPKPTTQPTPKPGAISVEVEDTSVPPYVKKTPQEEAASAPATYPTKNPAAVATNKPAPALERKAPEEAVISDVKVAAPQPIAIPASGTHVVEKGETFYSISRKYGIPVGNLLAWNQMDGSVPLALGKELVLTGSATTSTASSTPATAPAATSAPVTAAAPVKATPAAAPAATSATEHTVAPSETLYAISRKYGISVQDLQTWNNLGTGAISIGQKLVVSAPAAATTVSTEAAPDSSSATPATDAITHKVAPGESMYGISRKYGVTIQQLQEWNNKTDYNVSVGESLVIKPKQ</sequence>
<keyword evidence="5" id="KW-1185">Reference proteome</keyword>
<dbReference type="InterPro" id="IPR023346">
    <property type="entry name" value="Lysozyme-like_dom_sf"/>
</dbReference>
<gene>
    <name evidence="4" type="ORF">H7U12_09680</name>
</gene>
<dbReference type="RefSeq" id="WP_186636686.1">
    <property type="nucleotide sequence ID" value="NZ_JACOAF010000022.1"/>
</dbReference>
<feature type="signal peptide" evidence="2">
    <location>
        <begin position="1"/>
        <end position="19"/>
    </location>
</feature>
<dbReference type="CDD" id="cd00118">
    <property type="entry name" value="LysM"/>
    <property type="match status" value="4"/>
</dbReference>
<evidence type="ECO:0000256" key="2">
    <source>
        <dbReference type="SAM" id="SignalP"/>
    </source>
</evidence>
<feature type="domain" description="LysM" evidence="3">
    <location>
        <begin position="708"/>
        <end position="751"/>
    </location>
</feature>
<dbReference type="SUPFAM" id="SSF54106">
    <property type="entry name" value="LysM domain"/>
    <property type="match status" value="4"/>
</dbReference>